<dbReference type="Gene3D" id="3.30.70.20">
    <property type="match status" value="2"/>
</dbReference>
<gene>
    <name evidence="2" type="ORF">HA336_07190</name>
</gene>
<dbReference type="OMA" id="WGGKGPY"/>
<dbReference type="EMBL" id="DUJS01000004">
    <property type="protein sequence ID" value="HII70997.1"/>
    <property type="molecule type" value="Genomic_DNA"/>
</dbReference>
<feature type="domain" description="4Fe-4S ferredoxin-type" evidence="1">
    <location>
        <begin position="2"/>
        <end position="31"/>
    </location>
</feature>
<evidence type="ECO:0000313" key="3">
    <source>
        <dbReference type="Proteomes" id="UP000619545"/>
    </source>
</evidence>
<dbReference type="SUPFAM" id="SSF54862">
    <property type="entry name" value="4Fe-4S ferredoxins"/>
    <property type="match status" value="1"/>
</dbReference>
<sequence>MVKIVIHEERCHGCGNCVIACPVNACNSPNVWGGKGPEDGEDVVIKVVNGTVSVINEDLCEACMTCELACPVDAIEIKT</sequence>
<name>A0A832T7U8_9EURY</name>
<dbReference type="GeneID" id="1478120"/>
<reference evidence="2" key="1">
    <citation type="journal article" date="2020" name="bioRxiv">
        <title>A rank-normalized archaeal taxonomy based on genome phylogeny resolves widespread incomplete and uneven classifications.</title>
        <authorList>
            <person name="Rinke C."/>
            <person name="Chuvochina M."/>
            <person name="Mussig A.J."/>
            <person name="Chaumeil P.-A."/>
            <person name="Waite D.W."/>
            <person name="Whitman W.B."/>
            <person name="Parks D.H."/>
            <person name="Hugenholtz P."/>
        </authorList>
    </citation>
    <scope>NUCLEOTIDE SEQUENCE</scope>
    <source>
        <strain evidence="2">UBA8853</strain>
    </source>
</reference>
<dbReference type="PROSITE" id="PS51379">
    <property type="entry name" value="4FE4S_FER_2"/>
    <property type="match status" value="2"/>
</dbReference>
<dbReference type="RefSeq" id="WP_011019893.1">
    <property type="nucleotide sequence ID" value="NZ_DUJS01000004.1"/>
</dbReference>
<accession>A0A832T7U8</accession>
<dbReference type="InterPro" id="IPR017896">
    <property type="entry name" value="4Fe4S_Fe-S-bd"/>
</dbReference>
<dbReference type="InterPro" id="IPR017900">
    <property type="entry name" value="4Fe4S_Fe_S_CS"/>
</dbReference>
<feature type="domain" description="4Fe-4S ferredoxin-type" evidence="1">
    <location>
        <begin position="51"/>
        <end position="79"/>
    </location>
</feature>
<protein>
    <submittedName>
        <fullName evidence="2">4Fe-4S binding protein</fullName>
    </submittedName>
</protein>
<proteinExistence type="predicted"/>
<evidence type="ECO:0000313" key="2">
    <source>
        <dbReference type="EMBL" id="HII70997.1"/>
    </source>
</evidence>
<dbReference type="AlphaFoldDB" id="A0A832T7U8"/>
<comment type="caution">
    <text evidence="2">The sequence shown here is derived from an EMBL/GenBank/DDBJ whole genome shotgun (WGS) entry which is preliminary data.</text>
</comment>
<organism evidence="2 3">
    <name type="scientific">Methanopyrus kandleri</name>
    <dbReference type="NCBI Taxonomy" id="2320"/>
    <lineage>
        <taxon>Archaea</taxon>
        <taxon>Methanobacteriati</taxon>
        <taxon>Methanobacteriota</taxon>
        <taxon>Methanomada group</taxon>
        <taxon>Methanopyri</taxon>
        <taxon>Methanopyrales</taxon>
        <taxon>Methanopyraceae</taxon>
        <taxon>Methanopyrus</taxon>
    </lineage>
</organism>
<dbReference type="PROSITE" id="PS00198">
    <property type="entry name" value="4FE4S_FER_1"/>
    <property type="match status" value="2"/>
</dbReference>
<dbReference type="Pfam" id="PF12838">
    <property type="entry name" value="Fer4_7"/>
    <property type="match status" value="1"/>
</dbReference>
<dbReference type="SMR" id="A0A832T7U8"/>
<dbReference type="GO" id="GO:0016491">
    <property type="term" value="F:oxidoreductase activity"/>
    <property type="evidence" value="ECO:0007669"/>
    <property type="project" value="UniProtKB-ARBA"/>
</dbReference>
<dbReference type="Proteomes" id="UP000619545">
    <property type="component" value="Unassembled WGS sequence"/>
</dbReference>
<evidence type="ECO:0000259" key="1">
    <source>
        <dbReference type="PROSITE" id="PS51379"/>
    </source>
</evidence>